<name>A0A9Q3BZG5_9BASI</name>
<reference evidence="1" key="1">
    <citation type="submission" date="2021-03" db="EMBL/GenBank/DDBJ databases">
        <title>Draft genome sequence of rust myrtle Austropuccinia psidii MF-1, a brazilian biotype.</title>
        <authorList>
            <person name="Quecine M.C."/>
            <person name="Pachon D.M.R."/>
            <person name="Bonatelli M.L."/>
            <person name="Correr F.H."/>
            <person name="Franceschini L.M."/>
            <person name="Leite T.F."/>
            <person name="Margarido G.R.A."/>
            <person name="Almeida C.A."/>
            <person name="Ferrarezi J.A."/>
            <person name="Labate C.A."/>
        </authorList>
    </citation>
    <scope>NUCLEOTIDE SEQUENCE</scope>
    <source>
        <strain evidence="1">MF-1</strain>
    </source>
</reference>
<dbReference type="AlphaFoldDB" id="A0A9Q3BZG5"/>
<keyword evidence="2" id="KW-1185">Reference proteome</keyword>
<sequence length="74" mass="8068">MASATKKGKVVTPIDINGARDNIENITMLNASPRRASSAVDTGRISEGFDQSTVHISFLKEMFSSPHFNFLSKP</sequence>
<proteinExistence type="predicted"/>
<dbReference type="EMBL" id="AVOT02003460">
    <property type="protein sequence ID" value="MBW0473601.1"/>
    <property type="molecule type" value="Genomic_DNA"/>
</dbReference>
<gene>
    <name evidence="1" type="ORF">O181_013316</name>
</gene>
<dbReference type="Proteomes" id="UP000765509">
    <property type="component" value="Unassembled WGS sequence"/>
</dbReference>
<organism evidence="1 2">
    <name type="scientific">Austropuccinia psidii MF-1</name>
    <dbReference type="NCBI Taxonomy" id="1389203"/>
    <lineage>
        <taxon>Eukaryota</taxon>
        <taxon>Fungi</taxon>
        <taxon>Dikarya</taxon>
        <taxon>Basidiomycota</taxon>
        <taxon>Pucciniomycotina</taxon>
        <taxon>Pucciniomycetes</taxon>
        <taxon>Pucciniales</taxon>
        <taxon>Sphaerophragmiaceae</taxon>
        <taxon>Austropuccinia</taxon>
    </lineage>
</organism>
<protein>
    <submittedName>
        <fullName evidence="1">Uncharacterized protein</fullName>
    </submittedName>
</protein>
<comment type="caution">
    <text evidence="1">The sequence shown here is derived from an EMBL/GenBank/DDBJ whole genome shotgun (WGS) entry which is preliminary data.</text>
</comment>
<evidence type="ECO:0000313" key="2">
    <source>
        <dbReference type="Proteomes" id="UP000765509"/>
    </source>
</evidence>
<accession>A0A9Q3BZG5</accession>
<evidence type="ECO:0000313" key="1">
    <source>
        <dbReference type="EMBL" id="MBW0473601.1"/>
    </source>
</evidence>